<dbReference type="InterPro" id="IPR000801">
    <property type="entry name" value="Esterase-like"/>
</dbReference>
<organism evidence="1 2">
    <name type="scientific">Gordonia terrae C-6</name>
    <dbReference type="NCBI Taxonomy" id="1316928"/>
    <lineage>
        <taxon>Bacteria</taxon>
        <taxon>Bacillati</taxon>
        <taxon>Actinomycetota</taxon>
        <taxon>Actinomycetes</taxon>
        <taxon>Mycobacteriales</taxon>
        <taxon>Gordoniaceae</taxon>
        <taxon>Gordonia</taxon>
    </lineage>
</organism>
<dbReference type="RefSeq" id="WP_010841766.1">
    <property type="nucleotide sequence ID" value="NZ_AQPW01000005.1"/>
</dbReference>
<dbReference type="AlphaFoldDB" id="R7YBP9"/>
<accession>R7YBP9</accession>
<dbReference type="Gene3D" id="3.40.50.1820">
    <property type="entry name" value="alpha/beta hydrolase"/>
    <property type="match status" value="1"/>
</dbReference>
<sequence>MVLCLAAAPAVAAPAESRIVSVAQESPTRAAVWVYSAAMSKKIKLFVLTPRVKTGPRPTLYLLDGAGSRGNDSGWRGAGNVDEFFGDKDVNVVLPTGAYGSQYADWERPDPRVGRPMWETFLTKELPPLIDARFESDGSRGIAGVSMGGQAAFTIASRTPALYRAVASISGCPPVSSPQGETYVRATLARGGANADNLWGTVGSRGWRDHDPALRLDNLRGKALYLYSGAGRLGPADIKRDVTPEEGLYQVVLAASSAFEIATSDCSRRFAGQLRRAGLPFTDALQDVGTHHWYYWEKELPNMWKAIAPAL</sequence>
<comment type="caution">
    <text evidence="1">The sequence shown here is derived from an EMBL/GenBank/DDBJ whole genome shotgun (WGS) entry which is preliminary data.</text>
</comment>
<dbReference type="InterPro" id="IPR029058">
    <property type="entry name" value="AB_hydrolase_fold"/>
</dbReference>
<dbReference type="PANTHER" id="PTHR48098">
    <property type="entry name" value="ENTEROCHELIN ESTERASE-RELATED"/>
    <property type="match status" value="1"/>
</dbReference>
<proteinExistence type="predicted"/>
<gene>
    <name evidence="1" type="ORF">GTC6_06554</name>
</gene>
<reference evidence="1 2" key="1">
    <citation type="journal article" date="2013" name="Genome Announc.">
        <title>Draft Genome Sequence of a Benzothiophene-Desulfurizing Bacterium, Gordona terrae Strain C-6.</title>
        <authorList>
            <person name="Wang W."/>
            <person name="Ma T."/>
            <person name="Ren Y."/>
            <person name="Li G."/>
        </authorList>
    </citation>
    <scope>NUCLEOTIDE SEQUENCE [LARGE SCALE GENOMIC DNA]</scope>
    <source>
        <strain evidence="1 2">C-6</strain>
    </source>
</reference>
<dbReference type="EMBL" id="AQPW01000005">
    <property type="protein sequence ID" value="EON33455.1"/>
    <property type="molecule type" value="Genomic_DNA"/>
</dbReference>
<dbReference type="Proteomes" id="UP000013569">
    <property type="component" value="Unassembled WGS sequence"/>
</dbReference>
<name>R7YBP9_9ACTN</name>
<dbReference type="InterPro" id="IPR050583">
    <property type="entry name" value="Mycobacterial_A85_antigen"/>
</dbReference>
<evidence type="ECO:0000313" key="1">
    <source>
        <dbReference type="EMBL" id="EON33455.1"/>
    </source>
</evidence>
<dbReference type="SUPFAM" id="SSF53474">
    <property type="entry name" value="alpha/beta-Hydrolases"/>
    <property type="match status" value="1"/>
</dbReference>
<dbReference type="PATRIC" id="fig|1316928.3.peg.1314"/>
<dbReference type="Pfam" id="PF00756">
    <property type="entry name" value="Esterase"/>
    <property type="match status" value="1"/>
</dbReference>
<evidence type="ECO:0000313" key="2">
    <source>
        <dbReference type="Proteomes" id="UP000013569"/>
    </source>
</evidence>
<protein>
    <submittedName>
        <fullName evidence="1">Putative esterase</fullName>
    </submittedName>
</protein>
<dbReference type="PANTHER" id="PTHR48098:SF1">
    <property type="entry name" value="DIACYLGLYCEROL ACYLTRANSFERASE_MYCOLYLTRANSFERASE AG85A"/>
    <property type="match status" value="1"/>
</dbReference>
<dbReference type="GO" id="GO:0016747">
    <property type="term" value="F:acyltransferase activity, transferring groups other than amino-acyl groups"/>
    <property type="evidence" value="ECO:0007669"/>
    <property type="project" value="TreeGrafter"/>
</dbReference>